<evidence type="ECO:0000313" key="2">
    <source>
        <dbReference type="EMBL" id="ALA59654.1"/>
    </source>
</evidence>
<accession>A0A0K2GFM5</accession>
<dbReference type="EMBL" id="CP011801">
    <property type="protein sequence ID" value="ALA59654.1"/>
    <property type="molecule type" value="Genomic_DNA"/>
</dbReference>
<dbReference type="Proteomes" id="UP000069205">
    <property type="component" value="Chromosome"/>
</dbReference>
<dbReference type="KEGG" id="nmv:NITMOv2_3259"/>
<evidence type="ECO:0000256" key="1">
    <source>
        <dbReference type="SAM" id="MobiDB-lite"/>
    </source>
</evidence>
<feature type="region of interest" description="Disordered" evidence="1">
    <location>
        <begin position="70"/>
        <end position="93"/>
    </location>
</feature>
<protein>
    <submittedName>
        <fullName evidence="2">Uncharacterized protein</fullName>
    </submittedName>
</protein>
<proteinExistence type="predicted"/>
<dbReference type="STRING" id="42253.NITMOv2_3259"/>
<name>A0A0K2GFM5_NITMO</name>
<dbReference type="PATRIC" id="fig|42253.5.peg.3213"/>
<keyword evidence="3" id="KW-1185">Reference proteome</keyword>
<sequence>MRPSFHVKLPNGSPGWAAANLVLKTSTGVALPSPHYSRALLLQSPIRCCDEPSAGGLAFRALDVLHEYASGPQGSARQDTAGSPTRRRPQAWLDLFVEPRTSRRGSAISRRTVMNNAG</sequence>
<reference evidence="2 3" key="1">
    <citation type="journal article" date="2015" name="Proc. Natl. Acad. Sci. U.S.A.">
        <title>Expanded metabolic versatility of ubiquitous nitrite-oxidizing bacteria from the genus Nitrospira.</title>
        <authorList>
            <person name="Koch H."/>
            <person name="Lucker S."/>
            <person name="Albertsen M."/>
            <person name="Kitzinger K."/>
            <person name="Herbold C."/>
            <person name="Spieck E."/>
            <person name="Nielsen P.H."/>
            <person name="Wagner M."/>
            <person name="Daims H."/>
        </authorList>
    </citation>
    <scope>NUCLEOTIDE SEQUENCE [LARGE SCALE GENOMIC DNA]</scope>
    <source>
        <strain evidence="2 3">NSP M-1</strain>
    </source>
</reference>
<evidence type="ECO:0000313" key="3">
    <source>
        <dbReference type="Proteomes" id="UP000069205"/>
    </source>
</evidence>
<organism evidence="2 3">
    <name type="scientific">Nitrospira moscoviensis</name>
    <dbReference type="NCBI Taxonomy" id="42253"/>
    <lineage>
        <taxon>Bacteria</taxon>
        <taxon>Pseudomonadati</taxon>
        <taxon>Nitrospirota</taxon>
        <taxon>Nitrospiria</taxon>
        <taxon>Nitrospirales</taxon>
        <taxon>Nitrospiraceae</taxon>
        <taxon>Nitrospira</taxon>
    </lineage>
</organism>
<dbReference type="AlphaFoldDB" id="A0A0K2GFM5"/>
<feature type="compositionally biased region" description="Polar residues" evidence="1">
    <location>
        <begin position="72"/>
        <end position="83"/>
    </location>
</feature>
<gene>
    <name evidence="2" type="ORF">NITMOv2_3259</name>
</gene>